<feature type="non-terminal residue" evidence="1">
    <location>
        <position position="23"/>
    </location>
</feature>
<evidence type="ECO:0000313" key="1">
    <source>
        <dbReference type="EMBL" id="SVD69971.1"/>
    </source>
</evidence>
<organism evidence="1">
    <name type="scientific">marine metagenome</name>
    <dbReference type="NCBI Taxonomy" id="408172"/>
    <lineage>
        <taxon>unclassified sequences</taxon>
        <taxon>metagenomes</taxon>
        <taxon>ecological metagenomes</taxon>
    </lineage>
</organism>
<gene>
    <name evidence="1" type="ORF">METZ01_LOCUS422825</name>
</gene>
<protein>
    <submittedName>
        <fullName evidence="1">Uncharacterized protein</fullName>
    </submittedName>
</protein>
<accession>A0A382XHQ0</accession>
<name>A0A382XHQ0_9ZZZZ</name>
<proteinExistence type="predicted"/>
<dbReference type="AlphaFoldDB" id="A0A382XHQ0"/>
<reference evidence="1" key="1">
    <citation type="submission" date="2018-05" db="EMBL/GenBank/DDBJ databases">
        <authorList>
            <person name="Lanie J.A."/>
            <person name="Ng W.-L."/>
            <person name="Kazmierczak K.M."/>
            <person name="Andrzejewski T.M."/>
            <person name="Davidsen T.M."/>
            <person name="Wayne K.J."/>
            <person name="Tettelin H."/>
            <person name="Glass J.I."/>
            <person name="Rusch D."/>
            <person name="Podicherti R."/>
            <person name="Tsui H.-C.T."/>
            <person name="Winkler M.E."/>
        </authorList>
    </citation>
    <scope>NUCLEOTIDE SEQUENCE</scope>
</reference>
<sequence length="23" mass="2844">MVYYLNTIEPFYEYLIQMSLLVT</sequence>
<dbReference type="EMBL" id="UINC01167451">
    <property type="protein sequence ID" value="SVD69971.1"/>
    <property type="molecule type" value="Genomic_DNA"/>
</dbReference>